<feature type="domain" description="Thiamine phosphate synthase/TenI" evidence="12">
    <location>
        <begin position="23"/>
        <end position="201"/>
    </location>
</feature>
<comment type="caution">
    <text evidence="9">Lacks conserved residue(s) required for the propagation of feature annotation.</text>
</comment>
<feature type="binding site" evidence="9">
    <location>
        <position position="85"/>
    </location>
    <ligand>
        <name>Mg(2+)</name>
        <dbReference type="ChEBI" id="CHEBI:18420"/>
    </ligand>
</feature>
<protein>
    <recommendedName>
        <fullName evidence="9">Thiamine-phosphate synthase</fullName>
        <shortName evidence="9">TP synthase</shortName>
        <shortName evidence="9">TPS</shortName>
        <ecNumber evidence="9">2.5.1.3</ecNumber>
    </recommendedName>
    <alternativeName>
        <fullName evidence="9">Thiamine-phosphate pyrophosphorylase</fullName>
        <shortName evidence="9">TMP pyrophosphorylase</shortName>
        <shortName evidence="9">TMP-PPase</shortName>
    </alternativeName>
</protein>
<organism evidence="13 14">
    <name type="scientific">Pseudogulbenkiania subflava DSM 22618</name>
    <dbReference type="NCBI Taxonomy" id="1123014"/>
    <lineage>
        <taxon>Bacteria</taxon>
        <taxon>Pseudomonadati</taxon>
        <taxon>Pseudomonadota</taxon>
        <taxon>Betaproteobacteria</taxon>
        <taxon>Neisseriales</taxon>
        <taxon>Chromobacteriaceae</taxon>
        <taxon>Pseudogulbenkiania</taxon>
    </lineage>
</organism>
<feature type="binding site" evidence="9">
    <location>
        <position position="104"/>
    </location>
    <ligand>
        <name>Mg(2+)</name>
        <dbReference type="ChEBI" id="CHEBI:18420"/>
    </ligand>
</feature>
<dbReference type="STRING" id="1123014.SAMN02745746_03400"/>
<evidence type="ECO:0000256" key="2">
    <source>
        <dbReference type="ARBA" id="ARBA00022679"/>
    </source>
</evidence>
<keyword evidence="14" id="KW-1185">Reference proteome</keyword>
<feature type="binding site" evidence="9">
    <location>
        <begin position="52"/>
        <end position="56"/>
    </location>
    <ligand>
        <name>4-amino-2-methyl-5-(diphosphooxymethyl)pyrimidine</name>
        <dbReference type="ChEBI" id="CHEBI:57841"/>
    </ligand>
</feature>
<keyword evidence="5 9" id="KW-0784">Thiamine biosynthesis</keyword>
<evidence type="ECO:0000256" key="4">
    <source>
        <dbReference type="ARBA" id="ARBA00022842"/>
    </source>
</evidence>
<dbReference type="Proteomes" id="UP000192920">
    <property type="component" value="Unassembled WGS sequence"/>
</dbReference>
<feature type="binding site" evidence="9">
    <location>
        <position position="84"/>
    </location>
    <ligand>
        <name>4-amino-2-methyl-5-(diphosphooxymethyl)pyrimidine</name>
        <dbReference type="ChEBI" id="CHEBI:57841"/>
    </ligand>
</feature>
<dbReference type="PANTHER" id="PTHR20857:SF15">
    <property type="entry name" value="THIAMINE-PHOSPHATE SYNTHASE"/>
    <property type="match status" value="1"/>
</dbReference>
<evidence type="ECO:0000256" key="6">
    <source>
        <dbReference type="ARBA" id="ARBA00047334"/>
    </source>
</evidence>
<dbReference type="Pfam" id="PF02581">
    <property type="entry name" value="TMP-TENI"/>
    <property type="match status" value="1"/>
</dbReference>
<comment type="catalytic activity">
    <reaction evidence="7 9 10">
        <text>2-(2-carboxy-4-methylthiazol-5-yl)ethyl phosphate + 4-amino-2-methyl-5-(diphosphooxymethyl)pyrimidine + 2 H(+) = thiamine phosphate + CO2 + diphosphate</text>
        <dbReference type="Rhea" id="RHEA:47848"/>
        <dbReference type="ChEBI" id="CHEBI:15378"/>
        <dbReference type="ChEBI" id="CHEBI:16526"/>
        <dbReference type="ChEBI" id="CHEBI:33019"/>
        <dbReference type="ChEBI" id="CHEBI:37575"/>
        <dbReference type="ChEBI" id="CHEBI:57841"/>
        <dbReference type="ChEBI" id="CHEBI:62890"/>
        <dbReference type="EC" id="2.5.1.3"/>
    </reaction>
</comment>
<comment type="pathway">
    <text evidence="1 9 11">Cofactor biosynthesis; thiamine diphosphate biosynthesis; thiamine phosphate from 4-amino-2-methyl-5-diphosphomethylpyrimidine and 4-methyl-5-(2-phosphoethyl)-thiazole: step 1/1.</text>
</comment>
<evidence type="ECO:0000256" key="10">
    <source>
        <dbReference type="RuleBase" id="RU003826"/>
    </source>
</evidence>
<evidence type="ECO:0000256" key="11">
    <source>
        <dbReference type="RuleBase" id="RU004253"/>
    </source>
</evidence>
<evidence type="ECO:0000256" key="3">
    <source>
        <dbReference type="ARBA" id="ARBA00022723"/>
    </source>
</evidence>
<dbReference type="InterPro" id="IPR034291">
    <property type="entry name" value="TMP_synthase"/>
</dbReference>
<dbReference type="GO" id="GO:0005737">
    <property type="term" value="C:cytoplasm"/>
    <property type="evidence" value="ECO:0007669"/>
    <property type="project" value="TreeGrafter"/>
</dbReference>
<keyword evidence="4 9" id="KW-0460">Magnesium</keyword>
<comment type="similarity">
    <text evidence="9 10">Belongs to the thiamine-phosphate synthase family.</text>
</comment>
<accession>A0A1Y6CBB8</accession>
<comment type="cofactor">
    <cofactor evidence="9">
        <name>Mg(2+)</name>
        <dbReference type="ChEBI" id="CHEBI:18420"/>
    </cofactor>
    <text evidence="9">Binds 1 Mg(2+) ion per subunit.</text>
</comment>
<evidence type="ECO:0000256" key="9">
    <source>
        <dbReference type="HAMAP-Rule" id="MF_00097"/>
    </source>
</evidence>
<dbReference type="Gene3D" id="3.20.20.70">
    <property type="entry name" value="Aldolase class I"/>
    <property type="match status" value="1"/>
</dbReference>
<dbReference type="EMBL" id="FXAG01000022">
    <property type="protein sequence ID" value="SMF45987.1"/>
    <property type="molecule type" value="Genomic_DNA"/>
</dbReference>
<dbReference type="InterPro" id="IPR022998">
    <property type="entry name" value="ThiamineP_synth_TenI"/>
</dbReference>
<feature type="binding site" evidence="9">
    <location>
        <begin position="150"/>
        <end position="152"/>
    </location>
    <ligand>
        <name>2-[(2R,5Z)-2-carboxy-4-methylthiazol-5(2H)-ylidene]ethyl phosphate</name>
        <dbReference type="ChEBI" id="CHEBI:62899"/>
    </ligand>
</feature>
<evidence type="ECO:0000256" key="7">
    <source>
        <dbReference type="ARBA" id="ARBA00047851"/>
    </source>
</evidence>
<evidence type="ECO:0000313" key="14">
    <source>
        <dbReference type="Proteomes" id="UP000192920"/>
    </source>
</evidence>
<dbReference type="EC" id="2.5.1.3" evidence="9"/>
<dbReference type="GO" id="GO:0009229">
    <property type="term" value="P:thiamine diphosphate biosynthetic process"/>
    <property type="evidence" value="ECO:0007669"/>
    <property type="project" value="UniProtKB-UniRule"/>
</dbReference>
<sequence length="219" mass="22661">MRGHATVNNATQRPTRPVWLDGLYAVTPDTSDSAWLLPRVAAVLAGGASLVQYRNKSHDAALRREQATAIQALCRRHGAWFLVNDDVGLAEEIGADGVHLGQSDTSICTARQRLGPNAIIGATCHDQPALAVQAVGNGASYVAFGALFPSRSKPEAISAPLSLFAALPPLEVPCVAIGGITPANAALAWQTGVDMLAVIGGLFDAPAPDAAARAILASR</sequence>
<feature type="binding site" evidence="9">
    <location>
        <position position="153"/>
    </location>
    <ligand>
        <name>4-amino-2-methyl-5-(diphosphooxymethyl)pyrimidine</name>
        <dbReference type="ChEBI" id="CHEBI:57841"/>
    </ligand>
</feature>
<dbReference type="SUPFAM" id="SSF51391">
    <property type="entry name" value="Thiamin phosphate synthase"/>
    <property type="match status" value="1"/>
</dbReference>
<dbReference type="NCBIfam" id="TIGR00693">
    <property type="entry name" value="thiE"/>
    <property type="match status" value="1"/>
</dbReference>
<dbReference type="AlphaFoldDB" id="A0A1Y6CBB8"/>
<dbReference type="HAMAP" id="MF_00097">
    <property type="entry name" value="TMP_synthase"/>
    <property type="match status" value="1"/>
</dbReference>
<proteinExistence type="inferred from homology"/>
<reference evidence="14" key="1">
    <citation type="submission" date="2017-04" db="EMBL/GenBank/DDBJ databases">
        <authorList>
            <person name="Varghese N."/>
            <person name="Submissions S."/>
        </authorList>
    </citation>
    <scope>NUCLEOTIDE SEQUENCE [LARGE SCALE GENOMIC DNA]</scope>
    <source>
        <strain evidence="14">DSM 22618</strain>
    </source>
</reference>
<evidence type="ECO:0000256" key="1">
    <source>
        <dbReference type="ARBA" id="ARBA00005165"/>
    </source>
</evidence>
<dbReference type="GO" id="GO:0004789">
    <property type="term" value="F:thiamine-phosphate diphosphorylase activity"/>
    <property type="evidence" value="ECO:0007669"/>
    <property type="project" value="UniProtKB-UniRule"/>
</dbReference>
<comment type="catalytic activity">
    <reaction evidence="6 9 10">
        <text>4-methyl-5-(2-phosphooxyethyl)-thiazole + 4-amino-2-methyl-5-(diphosphooxymethyl)pyrimidine + H(+) = thiamine phosphate + diphosphate</text>
        <dbReference type="Rhea" id="RHEA:22328"/>
        <dbReference type="ChEBI" id="CHEBI:15378"/>
        <dbReference type="ChEBI" id="CHEBI:33019"/>
        <dbReference type="ChEBI" id="CHEBI:37575"/>
        <dbReference type="ChEBI" id="CHEBI:57841"/>
        <dbReference type="ChEBI" id="CHEBI:58296"/>
        <dbReference type="EC" id="2.5.1.3"/>
    </reaction>
</comment>
<keyword evidence="2 9" id="KW-0808">Transferase</keyword>
<dbReference type="InterPro" id="IPR013785">
    <property type="entry name" value="Aldolase_TIM"/>
</dbReference>
<dbReference type="PANTHER" id="PTHR20857">
    <property type="entry name" value="THIAMINE-PHOSPHATE PYROPHOSPHORYLASE"/>
    <property type="match status" value="1"/>
</dbReference>
<evidence type="ECO:0000256" key="8">
    <source>
        <dbReference type="ARBA" id="ARBA00047883"/>
    </source>
</evidence>
<dbReference type="GO" id="GO:0009228">
    <property type="term" value="P:thiamine biosynthetic process"/>
    <property type="evidence" value="ECO:0007669"/>
    <property type="project" value="UniProtKB-KW"/>
</dbReference>
<comment type="catalytic activity">
    <reaction evidence="8 9 10">
        <text>2-[(2R,5Z)-2-carboxy-4-methylthiazol-5(2H)-ylidene]ethyl phosphate + 4-amino-2-methyl-5-(diphosphooxymethyl)pyrimidine + 2 H(+) = thiamine phosphate + CO2 + diphosphate</text>
        <dbReference type="Rhea" id="RHEA:47844"/>
        <dbReference type="ChEBI" id="CHEBI:15378"/>
        <dbReference type="ChEBI" id="CHEBI:16526"/>
        <dbReference type="ChEBI" id="CHEBI:33019"/>
        <dbReference type="ChEBI" id="CHEBI:37575"/>
        <dbReference type="ChEBI" id="CHEBI:57841"/>
        <dbReference type="ChEBI" id="CHEBI:62899"/>
        <dbReference type="EC" id="2.5.1.3"/>
    </reaction>
</comment>
<evidence type="ECO:0000313" key="13">
    <source>
        <dbReference type="EMBL" id="SMF45987.1"/>
    </source>
</evidence>
<name>A0A1Y6CBB8_9NEIS</name>
<comment type="function">
    <text evidence="9">Condenses 4-methyl-5-(beta-hydroxyethyl)thiazole monophosphate (THZ-P) and 2-methyl-4-amino-5-hydroxymethyl pyrimidine pyrophosphate (HMP-PP) to form thiamine monophosphate (TMP).</text>
</comment>
<feature type="binding site" evidence="9">
    <location>
        <position position="123"/>
    </location>
    <ligand>
        <name>4-amino-2-methyl-5-(diphosphooxymethyl)pyrimidine</name>
        <dbReference type="ChEBI" id="CHEBI:57841"/>
    </ligand>
</feature>
<gene>
    <name evidence="9" type="primary">thiE</name>
    <name evidence="13" type="ORF">SAMN02745746_03400</name>
</gene>
<evidence type="ECO:0000259" key="12">
    <source>
        <dbReference type="Pfam" id="PF02581"/>
    </source>
</evidence>
<dbReference type="GO" id="GO:0000287">
    <property type="term" value="F:magnesium ion binding"/>
    <property type="evidence" value="ECO:0007669"/>
    <property type="project" value="UniProtKB-UniRule"/>
</dbReference>
<dbReference type="InterPro" id="IPR036206">
    <property type="entry name" value="ThiamineP_synth_sf"/>
</dbReference>
<dbReference type="UniPathway" id="UPA00060">
    <property type="reaction ID" value="UER00141"/>
</dbReference>
<feature type="binding site" evidence="9">
    <location>
        <position position="179"/>
    </location>
    <ligand>
        <name>2-[(2R,5Z)-2-carboxy-4-methylthiazol-5(2H)-ylidene]ethyl phosphate</name>
        <dbReference type="ChEBI" id="CHEBI:62899"/>
    </ligand>
</feature>
<dbReference type="CDD" id="cd00564">
    <property type="entry name" value="TMP_TenI"/>
    <property type="match status" value="1"/>
</dbReference>
<evidence type="ECO:0000256" key="5">
    <source>
        <dbReference type="ARBA" id="ARBA00022977"/>
    </source>
</evidence>
<keyword evidence="3 9" id="KW-0479">Metal-binding</keyword>